<proteinExistence type="predicted"/>
<dbReference type="PROSITE" id="PS51272">
    <property type="entry name" value="SLH"/>
    <property type="match status" value="1"/>
</dbReference>
<comment type="caution">
    <text evidence="3">The sequence shown here is derived from an EMBL/GenBank/DDBJ whole genome shotgun (WGS) entry which is preliminary data.</text>
</comment>
<organism evidence="3 4">
    <name type="scientific">Paenibacillus marchantiophytorum</name>
    <dbReference type="NCBI Taxonomy" id="1619310"/>
    <lineage>
        <taxon>Bacteria</taxon>
        <taxon>Bacillati</taxon>
        <taxon>Bacillota</taxon>
        <taxon>Bacilli</taxon>
        <taxon>Bacillales</taxon>
        <taxon>Paenibacillaceae</taxon>
        <taxon>Paenibacillus</taxon>
    </lineage>
</organism>
<keyword evidence="1" id="KW-0732">Signal</keyword>
<dbReference type="EMBL" id="BMHE01000112">
    <property type="protein sequence ID" value="GGA18348.1"/>
    <property type="molecule type" value="Genomic_DNA"/>
</dbReference>
<dbReference type="Pfam" id="PF00395">
    <property type="entry name" value="SLH"/>
    <property type="match status" value="1"/>
</dbReference>
<dbReference type="InterPro" id="IPR001119">
    <property type="entry name" value="SLH_dom"/>
</dbReference>
<gene>
    <name evidence="3" type="ORF">GCM10008018_72850</name>
</gene>
<evidence type="ECO:0000259" key="2">
    <source>
        <dbReference type="PROSITE" id="PS51272"/>
    </source>
</evidence>
<dbReference type="Proteomes" id="UP000615455">
    <property type="component" value="Unassembled WGS sequence"/>
</dbReference>
<evidence type="ECO:0000313" key="3">
    <source>
        <dbReference type="EMBL" id="GGA18348.1"/>
    </source>
</evidence>
<keyword evidence="4" id="KW-1185">Reference proteome</keyword>
<feature type="domain" description="SLH" evidence="2">
    <location>
        <begin position="40"/>
        <end position="103"/>
    </location>
</feature>
<dbReference type="RefSeq" id="WP_189021094.1">
    <property type="nucleotide sequence ID" value="NZ_BMHE01000112.1"/>
</dbReference>
<sequence>MKKRVLGMLLTGLVVGGSAAYVVHANPSVTGGSSVSAATYSKEFTDIAADFWAASQIADARGQGYIDGYADGSFQPNRKVSRAEFVKMAVVALHINVDSAGSDPWYKAYMDAAKKAGIYADGDFSDDDLNAPMTRLEMAKIAVRASGQNTSDSNKWMYLATKSGLIQGVDETGELGVDENTNRAQSVMVISRTQKIKGGEIIPLEKSAKRAMSRAEVLWHGTNIFTMWPRYVSGQDADQFSVAKAKWDSPDGIYHEQLVEFIVVDMGDKLDPFKDETEGMKFNLDKFDSTGMQSDSQSVSIPQNSYVAFSKVKQTLTGSYPQGWYASEGGRVTVRNIGPSNNGKEWKVNYSSQETPDNILFTKMQTPQNVIDINVKRGNNPYDPTYLKPNVDYFWVTATMHPKGDMFIDTTNMHIGYVPNVYYYNHGGGKPSSANMNTNLLISAPDYKVHNQ</sequence>
<name>A0ABQ1FKM6_9BACL</name>
<accession>A0ABQ1FKM6</accession>
<feature type="chain" id="PRO_5045629131" description="SLH domain-containing protein" evidence="1">
    <location>
        <begin position="26"/>
        <end position="452"/>
    </location>
</feature>
<protein>
    <recommendedName>
        <fullName evidence="2">SLH domain-containing protein</fullName>
    </recommendedName>
</protein>
<evidence type="ECO:0000256" key="1">
    <source>
        <dbReference type="SAM" id="SignalP"/>
    </source>
</evidence>
<feature type="signal peptide" evidence="1">
    <location>
        <begin position="1"/>
        <end position="25"/>
    </location>
</feature>
<evidence type="ECO:0000313" key="4">
    <source>
        <dbReference type="Proteomes" id="UP000615455"/>
    </source>
</evidence>
<reference evidence="4" key="1">
    <citation type="journal article" date="2019" name="Int. J. Syst. Evol. Microbiol.">
        <title>The Global Catalogue of Microorganisms (GCM) 10K type strain sequencing project: providing services to taxonomists for standard genome sequencing and annotation.</title>
        <authorList>
            <consortium name="The Broad Institute Genomics Platform"/>
            <consortium name="The Broad Institute Genome Sequencing Center for Infectious Disease"/>
            <person name="Wu L."/>
            <person name="Ma J."/>
        </authorList>
    </citation>
    <scope>NUCLEOTIDE SEQUENCE [LARGE SCALE GENOMIC DNA]</scope>
    <source>
        <strain evidence="4">CGMCC 1.15043</strain>
    </source>
</reference>